<keyword evidence="1" id="KW-0472">Membrane</keyword>
<dbReference type="PATRIC" id="fig|1360.105.peg.937"/>
<comment type="caution">
    <text evidence="2">The sequence shown here is derived from an EMBL/GenBank/DDBJ whole genome shotgun (WGS) entry which is preliminary data.</text>
</comment>
<dbReference type="RefSeq" id="WP_058219251.1">
    <property type="nucleotide sequence ID" value="NZ_LKLN01000020.1"/>
</dbReference>
<evidence type="ECO:0008006" key="4">
    <source>
        <dbReference type="Google" id="ProtNLM"/>
    </source>
</evidence>
<accession>A0A0V8CZW0</accession>
<dbReference type="EMBL" id="LKLN01000020">
    <property type="protein sequence ID" value="KSU06834.1"/>
    <property type="molecule type" value="Genomic_DNA"/>
</dbReference>
<evidence type="ECO:0000313" key="2">
    <source>
        <dbReference type="EMBL" id="KSU06834.1"/>
    </source>
</evidence>
<organism evidence="2 3">
    <name type="scientific">Lactococcus lactis subsp. lactis</name>
    <name type="common">Streptococcus lactis</name>
    <dbReference type="NCBI Taxonomy" id="1360"/>
    <lineage>
        <taxon>Bacteria</taxon>
        <taxon>Bacillati</taxon>
        <taxon>Bacillota</taxon>
        <taxon>Bacilli</taxon>
        <taxon>Lactobacillales</taxon>
        <taxon>Streptococcaceae</taxon>
        <taxon>Lactococcus</taxon>
    </lineage>
</organism>
<feature type="transmembrane region" description="Helical" evidence="1">
    <location>
        <begin position="35"/>
        <end position="55"/>
    </location>
</feature>
<dbReference type="AlphaFoldDB" id="A0A0V8CZW0"/>
<gene>
    <name evidence="2" type="ORF">KF282_0807</name>
</gene>
<sequence>MFVSHFSKWTWFKIYLTFYHSAYWKYFLPQKNKQLMIFGLLLAFPISLFLLKDYFSFVACFWVLMLLIPLISPAMFLFLYSPKTLICYKEYPSEDFQQKIKNSFADKSNTSLNFYRNTLDKTYDLLLETPKYYFIYKNYKKSLVPEPSVILVINKNENQSELDNRNQNFLKFIQPKCKKYIKK</sequence>
<evidence type="ECO:0000256" key="1">
    <source>
        <dbReference type="SAM" id="Phobius"/>
    </source>
</evidence>
<evidence type="ECO:0000313" key="3">
    <source>
        <dbReference type="Proteomes" id="UP000053058"/>
    </source>
</evidence>
<feature type="transmembrane region" description="Helical" evidence="1">
    <location>
        <begin position="61"/>
        <end position="80"/>
    </location>
</feature>
<keyword evidence="1" id="KW-0812">Transmembrane</keyword>
<dbReference type="Proteomes" id="UP000053058">
    <property type="component" value="Unassembled WGS sequence"/>
</dbReference>
<name>A0A0V8CZW0_LACLL</name>
<proteinExistence type="predicted"/>
<protein>
    <recommendedName>
        <fullName evidence="4">YcxB-like protein domain-containing protein</fullName>
    </recommendedName>
</protein>
<keyword evidence="1" id="KW-1133">Transmembrane helix</keyword>
<reference evidence="3" key="1">
    <citation type="submission" date="2015-10" db="EMBL/GenBank/DDBJ databases">
        <title>Draft Genome Sequences of 11 Lactococcus lactis subspecies cremoris strains.</title>
        <authorList>
            <person name="Wels M."/>
            <person name="Backus L."/>
            <person name="Boekhorst J."/>
            <person name="Dijkstra A."/>
            <person name="Beerthuizen M."/>
            <person name="Kelly W."/>
            <person name="Siezen R."/>
            <person name="Bachmann H."/>
            <person name="Van Hijum S."/>
        </authorList>
    </citation>
    <scope>NUCLEOTIDE SEQUENCE [LARGE SCALE GENOMIC DNA]</scope>
    <source>
        <strain evidence="3">KF282</strain>
    </source>
</reference>